<dbReference type="SUPFAM" id="SSF46689">
    <property type="entry name" value="Homeodomain-like"/>
    <property type="match status" value="1"/>
</dbReference>
<evidence type="ECO:0000259" key="1">
    <source>
        <dbReference type="Pfam" id="PF18598"/>
    </source>
</evidence>
<dbReference type="Proteomes" id="UP000614741">
    <property type="component" value="Unassembled WGS sequence"/>
</dbReference>
<name>A0ABQ4DMU3_9CELL</name>
<protein>
    <recommendedName>
        <fullName evidence="1">QsdR TetR regulatory C-terminal domain-containing protein</fullName>
    </recommendedName>
</protein>
<dbReference type="Gene3D" id="1.10.357.10">
    <property type="entry name" value="Tetracycline Repressor, domain 2"/>
    <property type="match status" value="1"/>
</dbReference>
<accession>A0ABQ4DMU3</accession>
<evidence type="ECO:0000313" key="3">
    <source>
        <dbReference type="Proteomes" id="UP000614741"/>
    </source>
</evidence>
<dbReference type="EMBL" id="BONP01000014">
    <property type="protein sequence ID" value="GIG40661.1"/>
    <property type="molecule type" value="Genomic_DNA"/>
</dbReference>
<dbReference type="Pfam" id="PF18598">
    <property type="entry name" value="TetR_C_36"/>
    <property type="match status" value="1"/>
</dbReference>
<sequence length="213" mass="23128">MTTVRVLSHASAVHGGARHFLHHGALDMDALARELAVSRATLYRTVGSRDALLGDVLTDLGRRVVDLALAERYPPGVDGVIEVSRRFTALLQDAAPLRRFARDEPEVAHRVLLAPTGQVHARAVDVQRDLFRRIGGPEIGGGATARRHDPALPRLPTSLEVPVPRVVVAGGDPLAERAFLYIRVLESVLYGPMLTGRRADFALAEPALRALLR</sequence>
<dbReference type="InterPro" id="IPR009057">
    <property type="entry name" value="Homeodomain-like_sf"/>
</dbReference>
<reference evidence="2 3" key="1">
    <citation type="submission" date="2021-01" db="EMBL/GenBank/DDBJ databases">
        <title>Whole genome shotgun sequence of Cellulomonas phragmiteti NBRC 110785.</title>
        <authorList>
            <person name="Komaki H."/>
            <person name="Tamura T."/>
        </authorList>
    </citation>
    <scope>NUCLEOTIDE SEQUENCE [LARGE SCALE GENOMIC DNA]</scope>
    <source>
        <strain evidence="2 3">NBRC 110785</strain>
    </source>
</reference>
<proteinExistence type="predicted"/>
<gene>
    <name evidence="2" type="ORF">Cph01nite_24230</name>
</gene>
<dbReference type="InterPro" id="IPR041485">
    <property type="entry name" value="TetR_C_36"/>
</dbReference>
<evidence type="ECO:0000313" key="2">
    <source>
        <dbReference type="EMBL" id="GIG40661.1"/>
    </source>
</evidence>
<feature type="domain" description="QsdR TetR regulatory C-terminal" evidence="1">
    <location>
        <begin position="76"/>
        <end position="134"/>
    </location>
</feature>
<organism evidence="2 3">
    <name type="scientific">Cellulomonas phragmiteti</name>
    <dbReference type="NCBI Taxonomy" id="478780"/>
    <lineage>
        <taxon>Bacteria</taxon>
        <taxon>Bacillati</taxon>
        <taxon>Actinomycetota</taxon>
        <taxon>Actinomycetes</taxon>
        <taxon>Micrococcales</taxon>
        <taxon>Cellulomonadaceae</taxon>
        <taxon>Cellulomonas</taxon>
    </lineage>
</organism>
<dbReference type="RefSeq" id="WP_203674570.1">
    <property type="nucleotide sequence ID" value="NZ_BONP01000014.1"/>
</dbReference>
<keyword evidence="3" id="KW-1185">Reference proteome</keyword>
<comment type="caution">
    <text evidence="2">The sequence shown here is derived from an EMBL/GenBank/DDBJ whole genome shotgun (WGS) entry which is preliminary data.</text>
</comment>